<dbReference type="Pfam" id="PF15886">
    <property type="entry name" value="CBM39"/>
    <property type="match status" value="2"/>
</dbReference>
<evidence type="ECO:0000256" key="2">
    <source>
        <dbReference type="SAM" id="SignalP"/>
    </source>
</evidence>
<feature type="signal peptide" evidence="2">
    <location>
        <begin position="1"/>
        <end position="16"/>
    </location>
</feature>
<feature type="domain" description="CBM39" evidence="3">
    <location>
        <begin position="146"/>
        <end position="246"/>
    </location>
</feature>
<dbReference type="Gene3D" id="2.60.40.2140">
    <property type="entry name" value="Beta-1,3-glucan-recognition protein, N-terminal domain"/>
    <property type="match status" value="2"/>
</dbReference>
<dbReference type="PROSITE" id="PS51969">
    <property type="entry name" value="CBM39"/>
    <property type="match status" value="2"/>
</dbReference>
<gene>
    <name evidence="4" type="ORF">TSIB3V08_LOCUS10008</name>
</gene>
<dbReference type="GO" id="GO:0030246">
    <property type="term" value="F:carbohydrate binding"/>
    <property type="evidence" value="ECO:0007669"/>
    <property type="project" value="InterPro"/>
</dbReference>
<accession>A0A7R9B4C1</accession>
<evidence type="ECO:0000259" key="3">
    <source>
        <dbReference type="PROSITE" id="PS51969"/>
    </source>
</evidence>
<dbReference type="AlphaFoldDB" id="A0A7R9B4C1"/>
<proteinExistence type="predicted"/>
<feature type="region of interest" description="Disordered" evidence="1">
    <location>
        <begin position="252"/>
        <end position="320"/>
    </location>
</feature>
<dbReference type="EMBL" id="OC006194">
    <property type="protein sequence ID" value="CAD7265980.1"/>
    <property type="molecule type" value="Genomic_DNA"/>
</dbReference>
<keyword evidence="2" id="KW-0732">Signal</keyword>
<dbReference type="InterPro" id="IPR043030">
    <property type="entry name" value="BGBP_N_sf"/>
</dbReference>
<feature type="chain" id="PRO_5030555275" description="CBM39 domain-containing protein" evidence="2">
    <location>
        <begin position="17"/>
        <end position="508"/>
    </location>
</feature>
<feature type="domain" description="CBM39" evidence="3">
    <location>
        <begin position="21"/>
        <end position="121"/>
    </location>
</feature>
<name>A0A7R9B4C1_TIMSH</name>
<feature type="compositionally biased region" description="Polar residues" evidence="1">
    <location>
        <begin position="291"/>
        <end position="305"/>
    </location>
</feature>
<evidence type="ECO:0000256" key="1">
    <source>
        <dbReference type="SAM" id="MobiDB-lite"/>
    </source>
</evidence>
<organism evidence="4">
    <name type="scientific">Timema shepardi</name>
    <name type="common">Walking stick</name>
    <dbReference type="NCBI Taxonomy" id="629360"/>
    <lineage>
        <taxon>Eukaryota</taxon>
        <taxon>Metazoa</taxon>
        <taxon>Ecdysozoa</taxon>
        <taxon>Arthropoda</taxon>
        <taxon>Hexapoda</taxon>
        <taxon>Insecta</taxon>
        <taxon>Pterygota</taxon>
        <taxon>Neoptera</taxon>
        <taxon>Polyneoptera</taxon>
        <taxon>Phasmatodea</taxon>
        <taxon>Timematodea</taxon>
        <taxon>Timematoidea</taxon>
        <taxon>Timematidae</taxon>
        <taxon>Timema</taxon>
    </lineage>
</organism>
<reference evidence="4" key="1">
    <citation type="submission" date="2020-11" db="EMBL/GenBank/DDBJ databases">
        <authorList>
            <person name="Tran Van P."/>
        </authorList>
    </citation>
    <scope>NUCLEOTIDE SEQUENCE</scope>
</reference>
<evidence type="ECO:0000313" key="4">
    <source>
        <dbReference type="EMBL" id="CAD7265980.1"/>
    </source>
</evidence>
<dbReference type="InterPro" id="IPR031756">
    <property type="entry name" value="BGBP_N"/>
</dbReference>
<feature type="compositionally biased region" description="Pro residues" evidence="1">
    <location>
        <begin position="261"/>
        <end position="273"/>
    </location>
</feature>
<protein>
    <recommendedName>
        <fullName evidence="3">CBM39 domain-containing protein</fullName>
    </recommendedName>
</protein>
<sequence length="508" mass="56407">MCWRVSWILIPAMVLGTSPRYWVPEPDLRAFKPTGFTVSIPDDLGVQLFAFHGSVNKPLYDLEAGDMSRDVLTPHQGRWVFEEPGLRLRPGDIIYFWLYVQVDGLGYRKDHQYWIVKRIEDVPGVADPTFVPPAHGVGVPPVRHEYEVPPAVLEASCPRGLKVSIPDSPGVDVFAFHGNINKPMRDLEAGMMSRDILMPHEGLWVFKDETIKLNVGDIVYYWLFVIVHGLGYRKDHQMWTVTGNRSHLCPYEGEQHSLPHIPIPAEHPPPPYQHPNSPAEPGEHNTPVVPASSSTDSLTPLNGTKGTLPEGLEKPPPVDPTEIRTSISPSSAVGLNTTSALANYATEAGIGKVELEEDEIRTSISPSSAAELNTTSALANYATEAGNGLQIGKEFVVVVKDGKLQPKEKLPDHITRPLRAKRSARALRNKRRISKPVNQNLIDFELMCGEEPNINGRYNYNFEILRATFSVSIVNIRPVGHQLDHTDDLLSSAVGQLIHQWDSMSLAL</sequence>